<evidence type="ECO:0000313" key="2">
    <source>
        <dbReference type="EMBL" id="SPQ25613.1"/>
    </source>
</evidence>
<feature type="transmembrane region" description="Helical" evidence="1">
    <location>
        <begin position="382"/>
        <end position="400"/>
    </location>
</feature>
<organism evidence="2 3">
    <name type="scientific">Thermothielavioides terrestris</name>
    <dbReference type="NCBI Taxonomy" id="2587410"/>
    <lineage>
        <taxon>Eukaryota</taxon>
        <taxon>Fungi</taxon>
        <taxon>Dikarya</taxon>
        <taxon>Ascomycota</taxon>
        <taxon>Pezizomycotina</taxon>
        <taxon>Sordariomycetes</taxon>
        <taxon>Sordariomycetidae</taxon>
        <taxon>Sordariales</taxon>
        <taxon>Chaetomiaceae</taxon>
        <taxon>Thermothielavioides</taxon>
    </lineage>
</organism>
<keyword evidence="1" id="KW-0812">Transmembrane</keyword>
<dbReference type="AlphaFoldDB" id="A0A446BSX0"/>
<protein>
    <submittedName>
        <fullName evidence="2">F403d8b6-5647-4e1b-8912-a4d8e3583c39</fullName>
    </submittedName>
</protein>
<dbReference type="Gene3D" id="1.20.58.340">
    <property type="entry name" value="Magnesium transport protein CorA, transmembrane region"/>
    <property type="match status" value="1"/>
</dbReference>
<name>A0A446BSX0_9PEZI</name>
<evidence type="ECO:0000313" key="3">
    <source>
        <dbReference type="Proteomes" id="UP000289323"/>
    </source>
</evidence>
<dbReference type="Proteomes" id="UP000289323">
    <property type="component" value="Unassembled WGS sequence"/>
</dbReference>
<feature type="transmembrane region" description="Helical" evidence="1">
    <location>
        <begin position="344"/>
        <end position="362"/>
    </location>
</feature>
<sequence length="457" mass="51337">MARDPAQTRGQPDAAEPPPIRFRRFWRNRGEPFQGAAFTHTGELRTWAGNDLDIIIAPLDGAFSEGGADYEAVTSLYDIPDEFVWERERGVTHAYGRRLGGAGRETLWMHFLAVVPAADIPGRQPNWQKWGFVLTWFPKTEKPQTDNPAPNLAAAPETTYTVAAIVFEPPVETLQRLISFGQSANWTDATVDPFVLVDIALASWYHRVDDVAWRVTHLVREDEVDIFRRTGMLRSTDDAAVTDLDLHRIHTSAKNAIFMEEALRAAIRLVDLAVSDHESVLKDGRLIQENTHRRLRHRRELFHSTRLRILSCQARIKNTVDLAFHINMAHDSAVNLEHSRSVRLISVVGLVFIPFSAVTSVFGTQFFSPADDGRHMQVSADFWMLWTTALPLTLVILAVWRATERREPLKWPAPARFPLPRWWPEAAARKAMPTARGGGGGVLAAATELANLGSQIV</sequence>
<accession>A0A446BSX0</accession>
<keyword evidence="1" id="KW-1133">Transmembrane helix</keyword>
<proteinExistence type="predicted"/>
<reference evidence="2 3" key="1">
    <citation type="submission" date="2018-04" db="EMBL/GenBank/DDBJ databases">
        <authorList>
            <person name="Huttner S."/>
            <person name="Dainat J."/>
        </authorList>
    </citation>
    <scope>NUCLEOTIDE SEQUENCE [LARGE SCALE GENOMIC DNA]</scope>
</reference>
<gene>
    <name evidence="2" type="ORF">TT172_LOCUS8032</name>
</gene>
<evidence type="ECO:0000256" key="1">
    <source>
        <dbReference type="SAM" id="Phobius"/>
    </source>
</evidence>
<dbReference type="EMBL" id="OUUZ01000015">
    <property type="protein sequence ID" value="SPQ25613.1"/>
    <property type="molecule type" value="Genomic_DNA"/>
</dbReference>
<keyword evidence="1" id="KW-0472">Membrane</keyword>